<evidence type="ECO:0000313" key="2">
    <source>
        <dbReference type="Proteomes" id="UP000569914"/>
    </source>
</evidence>
<gene>
    <name evidence="1" type="ORF">BKA15_000293</name>
</gene>
<organism evidence="1 2">
    <name type="scientific">Microlunatus parietis</name>
    <dbReference type="NCBI Taxonomy" id="682979"/>
    <lineage>
        <taxon>Bacteria</taxon>
        <taxon>Bacillati</taxon>
        <taxon>Actinomycetota</taxon>
        <taxon>Actinomycetes</taxon>
        <taxon>Propionibacteriales</taxon>
        <taxon>Propionibacteriaceae</taxon>
        <taxon>Microlunatus</taxon>
    </lineage>
</organism>
<proteinExistence type="predicted"/>
<reference evidence="1 2" key="1">
    <citation type="submission" date="2020-07" db="EMBL/GenBank/DDBJ databases">
        <title>Sequencing the genomes of 1000 actinobacteria strains.</title>
        <authorList>
            <person name="Klenk H.-P."/>
        </authorList>
    </citation>
    <scope>NUCLEOTIDE SEQUENCE [LARGE SCALE GENOMIC DNA]</scope>
    <source>
        <strain evidence="1 2">DSM 22083</strain>
    </source>
</reference>
<dbReference type="AlphaFoldDB" id="A0A7Y9I2D6"/>
<evidence type="ECO:0000313" key="1">
    <source>
        <dbReference type="EMBL" id="NYE68964.1"/>
    </source>
</evidence>
<sequence>MRLVNVRNGVRSMRETVGRSKPPPRRWHGFLSAAAGTVLVLAGGALLVGLLAAPERVEYVYGTVKTAVTGSIHAAREDAFGDLPTVDLGATGGVHELDGCDGTFTEMSSYEREGVPPVWAAHNNCQGDVLLPWEIGQLVQVEGSDQVYQVVDIRHTPKTWATTDDLLGLDGSFALQTCFYGEDRMKFVGLEPVD</sequence>
<name>A0A7Y9I2D6_9ACTN</name>
<comment type="caution">
    <text evidence="1">The sequence shown here is derived from an EMBL/GenBank/DDBJ whole genome shotgun (WGS) entry which is preliminary data.</text>
</comment>
<protein>
    <submittedName>
        <fullName evidence="1">Uncharacterized protein</fullName>
    </submittedName>
</protein>
<accession>A0A7Y9I2D6</accession>
<keyword evidence="2" id="KW-1185">Reference proteome</keyword>
<dbReference type="Proteomes" id="UP000569914">
    <property type="component" value="Unassembled WGS sequence"/>
</dbReference>
<dbReference type="EMBL" id="JACCBU010000001">
    <property type="protein sequence ID" value="NYE68964.1"/>
    <property type="molecule type" value="Genomic_DNA"/>
</dbReference>